<name>A0A1X9YY24_9BACT</name>
<feature type="transmembrane region" description="Helical" evidence="7">
    <location>
        <begin position="245"/>
        <end position="264"/>
    </location>
</feature>
<dbReference type="PANTHER" id="PTHR24221:SF653">
    <property type="entry name" value="TRANSPORT ATP-BINDING PROTEIN CYDC"/>
    <property type="match status" value="1"/>
</dbReference>
<evidence type="ECO:0000256" key="1">
    <source>
        <dbReference type="ARBA" id="ARBA00004651"/>
    </source>
</evidence>
<protein>
    <submittedName>
        <fullName evidence="10">ABC transporter ATP-binding protein</fullName>
    </submittedName>
</protein>
<keyword evidence="2 7" id="KW-0812">Transmembrane</keyword>
<sequence>MSVALSLLVGVLDGFGLAMFLPLLQMVDGSGAEVSSEEMGKLSFLVEGLRTVGLDISLQTVLMVMLVFFVLKGVMKFFEGYYKVILQQVFIRQIRFTNIDLLSGYDYKSFVSSDSGKIQNTLSGEVERVMQAYRSYFSAFQSGILVAVYMFLAFMSNAQFAILVMIGGGLTNFIFSKFYKKTKIQSKNLTLESHSFQGLLIQKVANFKYLKASGLIRNFGYKLKSSIAHIEEVQRKLGMLASALVAIREPIVMLVVVAVILIQMKLLGGSLGLIILSLLFFYRALTFLMAVQNHWNTFLSVSGSLDNMTEFTNDLAVNQEHQGTKSVNSFNQSLRLNGLDFFYNQEQVLKNVSFTISKNETIALVGESGSGKTTLMNVLCGLLPVGRGMYEVDGVDRKDINMLSFQKRIGYITQEPVIFNDTVFNNITFWDEPTEANIQRFENALKLAAIFDFVMELPEKQNAPLGHNGVMVSGGQKQRISIARELYKEVDFLFMDEATSALDSETEKSIQENINLLKGKYTIIIIAHRLSTVKDADKIVYLKNGAIESIGTFDRLRETSSRFNKLVEMNNL</sequence>
<dbReference type="InterPro" id="IPR036640">
    <property type="entry name" value="ABC1_TM_sf"/>
</dbReference>
<evidence type="ECO:0000256" key="3">
    <source>
        <dbReference type="ARBA" id="ARBA00022741"/>
    </source>
</evidence>
<dbReference type="InterPro" id="IPR011527">
    <property type="entry name" value="ABC1_TM_dom"/>
</dbReference>
<keyword evidence="4 10" id="KW-0067">ATP-binding</keyword>
<dbReference type="SUPFAM" id="SSF90123">
    <property type="entry name" value="ABC transporter transmembrane region"/>
    <property type="match status" value="1"/>
</dbReference>
<reference evidence="11" key="1">
    <citation type="submission" date="2017-05" db="EMBL/GenBank/DDBJ databases">
        <authorList>
            <person name="Ray J."/>
            <person name="Price M."/>
            <person name="Deutschbauer A."/>
        </authorList>
    </citation>
    <scope>NUCLEOTIDE SEQUENCE [LARGE SCALE GENOMIC DNA]</scope>
    <source>
        <strain evidence="11">DSM 19842</strain>
    </source>
</reference>
<dbReference type="InterPro" id="IPR027417">
    <property type="entry name" value="P-loop_NTPase"/>
</dbReference>
<dbReference type="PROSITE" id="PS50929">
    <property type="entry name" value="ABC_TM1F"/>
    <property type="match status" value="1"/>
</dbReference>
<keyword evidence="3" id="KW-0547">Nucleotide-binding</keyword>
<dbReference type="AlphaFoldDB" id="A0A1X9YY24"/>
<dbReference type="PROSITE" id="PS00211">
    <property type="entry name" value="ABC_TRANSPORTER_1"/>
    <property type="match status" value="1"/>
</dbReference>
<keyword evidence="6 7" id="KW-0472">Membrane</keyword>
<feature type="domain" description="ABC transmembrane type-1" evidence="9">
    <location>
        <begin position="1"/>
        <end position="300"/>
    </location>
</feature>
<dbReference type="Gene3D" id="1.20.1560.10">
    <property type="entry name" value="ABC transporter type 1, transmembrane domain"/>
    <property type="match status" value="1"/>
</dbReference>
<feature type="transmembrane region" description="Helical" evidence="7">
    <location>
        <begin position="56"/>
        <end position="75"/>
    </location>
</feature>
<evidence type="ECO:0000259" key="9">
    <source>
        <dbReference type="PROSITE" id="PS50929"/>
    </source>
</evidence>
<dbReference type="PROSITE" id="PS50893">
    <property type="entry name" value="ABC_TRANSPORTER_2"/>
    <property type="match status" value="1"/>
</dbReference>
<dbReference type="GO" id="GO:0034040">
    <property type="term" value="F:ATPase-coupled lipid transmembrane transporter activity"/>
    <property type="evidence" value="ECO:0007669"/>
    <property type="project" value="TreeGrafter"/>
</dbReference>
<feature type="domain" description="ABC transporter" evidence="8">
    <location>
        <begin position="334"/>
        <end position="569"/>
    </location>
</feature>
<dbReference type="GO" id="GO:0016887">
    <property type="term" value="F:ATP hydrolysis activity"/>
    <property type="evidence" value="ECO:0007669"/>
    <property type="project" value="InterPro"/>
</dbReference>
<dbReference type="EMBL" id="CP021235">
    <property type="protein sequence ID" value="ARS37846.1"/>
    <property type="molecule type" value="Genomic_DNA"/>
</dbReference>
<keyword evidence="11" id="KW-1185">Reference proteome</keyword>
<dbReference type="InterPro" id="IPR039421">
    <property type="entry name" value="Type_1_exporter"/>
</dbReference>
<dbReference type="Gene3D" id="3.40.50.300">
    <property type="entry name" value="P-loop containing nucleotide triphosphate hydrolases"/>
    <property type="match status" value="1"/>
</dbReference>
<feature type="transmembrane region" description="Helical" evidence="7">
    <location>
        <begin position="270"/>
        <end position="291"/>
    </location>
</feature>
<dbReference type="KEGG" id="pact:CA264_12420"/>
<dbReference type="InterPro" id="IPR003593">
    <property type="entry name" value="AAA+_ATPase"/>
</dbReference>
<feature type="transmembrane region" description="Helical" evidence="7">
    <location>
        <begin position="136"/>
        <end position="154"/>
    </location>
</feature>
<evidence type="ECO:0000259" key="8">
    <source>
        <dbReference type="PROSITE" id="PS50893"/>
    </source>
</evidence>
<evidence type="ECO:0000256" key="6">
    <source>
        <dbReference type="ARBA" id="ARBA00023136"/>
    </source>
</evidence>
<dbReference type="InterPro" id="IPR003439">
    <property type="entry name" value="ABC_transporter-like_ATP-bd"/>
</dbReference>
<evidence type="ECO:0000313" key="10">
    <source>
        <dbReference type="EMBL" id="ARS37846.1"/>
    </source>
</evidence>
<dbReference type="GO" id="GO:0005886">
    <property type="term" value="C:plasma membrane"/>
    <property type="evidence" value="ECO:0007669"/>
    <property type="project" value="UniProtKB-SubCell"/>
</dbReference>
<proteinExistence type="predicted"/>
<dbReference type="Pfam" id="PF00005">
    <property type="entry name" value="ABC_tran"/>
    <property type="match status" value="1"/>
</dbReference>
<dbReference type="SUPFAM" id="SSF52540">
    <property type="entry name" value="P-loop containing nucleoside triphosphate hydrolases"/>
    <property type="match status" value="1"/>
</dbReference>
<accession>A0A1X9YY24</accession>
<dbReference type="GO" id="GO:0005524">
    <property type="term" value="F:ATP binding"/>
    <property type="evidence" value="ECO:0007669"/>
    <property type="project" value="UniProtKB-KW"/>
</dbReference>
<comment type="subcellular location">
    <subcellularLocation>
        <location evidence="1">Cell membrane</location>
        <topology evidence="1">Multi-pass membrane protein</topology>
    </subcellularLocation>
</comment>
<dbReference type="PANTHER" id="PTHR24221">
    <property type="entry name" value="ATP-BINDING CASSETTE SUB-FAMILY B"/>
    <property type="match status" value="1"/>
</dbReference>
<evidence type="ECO:0000256" key="7">
    <source>
        <dbReference type="SAM" id="Phobius"/>
    </source>
</evidence>
<evidence type="ECO:0000256" key="4">
    <source>
        <dbReference type="ARBA" id="ARBA00022840"/>
    </source>
</evidence>
<evidence type="ECO:0000256" key="2">
    <source>
        <dbReference type="ARBA" id="ARBA00022692"/>
    </source>
</evidence>
<keyword evidence="5 7" id="KW-1133">Transmembrane helix</keyword>
<dbReference type="InterPro" id="IPR017871">
    <property type="entry name" value="ABC_transporter-like_CS"/>
</dbReference>
<dbReference type="SMART" id="SM00382">
    <property type="entry name" value="AAA"/>
    <property type="match status" value="1"/>
</dbReference>
<dbReference type="STRING" id="709015.GCA_000472485_02516"/>
<feature type="transmembrane region" description="Helical" evidence="7">
    <location>
        <begin position="160"/>
        <end position="179"/>
    </location>
</feature>
<organism evidence="10 11">
    <name type="scientific">Pontibacter actiniarum</name>
    <dbReference type="NCBI Taxonomy" id="323450"/>
    <lineage>
        <taxon>Bacteria</taxon>
        <taxon>Pseudomonadati</taxon>
        <taxon>Bacteroidota</taxon>
        <taxon>Cytophagia</taxon>
        <taxon>Cytophagales</taxon>
        <taxon>Hymenobacteraceae</taxon>
        <taxon>Pontibacter</taxon>
    </lineage>
</organism>
<gene>
    <name evidence="10" type="ORF">CA264_12420</name>
</gene>
<dbReference type="Proteomes" id="UP000266292">
    <property type="component" value="Chromosome"/>
</dbReference>
<evidence type="ECO:0000313" key="11">
    <source>
        <dbReference type="Proteomes" id="UP000266292"/>
    </source>
</evidence>
<evidence type="ECO:0000256" key="5">
    <source>
        <dbReference type="ARBA" id="ARBA00022989"/>
    </source>
</evidence>
<dbReference type="GO" id="GO:0140359">
    <property type="term" value="F:ABC-type transporter activity"/>
    <property type="evidence" value="ECO:0007669"/>
    <property type="project" value="InterPro"/>
</dbReference>